<keyword evidence="1" id="KW-1133">Transmembrane helix</keyword>
<protein>
    <submittedName>
        <fullName evidence="3">Tripartite tricarboxylate transporter TctB family</fullName>
    </submittedName>
</protein>
<proteinExistence type="predicted"/>
<feature type="transmembrane region" description="Helical" evidence="1">
    <location>
        <begin position="36"/>
        <end position="58"/>
    </location>
</feature>
<name>H0ULX4_9BACT</name>
<gene>
    <name evidence="3" type="ORF">JonanDRAFT_0082</name>
</gene>
<dbReference type="HOGENOM" id="CLU_141516_0_0_0"/>
<sequence>MKVRKFFDLYLPTILLFGLGAYFLTDTKDITPDALIYPRALAILMIVLAAVGFIVALLSYRRETARSDDDKDFKKLALAVTATVAYCGLMPFLGFVTSSFLFCFGLICALGYSRRGVALVVSGTLVALIWLGFRVLLKVPVPKGIFFGGGL</sequence>
<keyword evidence="1" id="KW-0472">Membrane</keyword>
<dbReference type="AlphaFoldDB" id="H0ULX4"/>
<dbReference type="RefSeq" id="WP_008522331.1">
    <property type="nucleotide sequence ID" value="NZ_CM001376.1"/>
</dbReference>
<evidence type="ECO:0000313" key="3">
    <source>
        <dbReference type="EMBL" id="EHM12516.1"/>
    </source>
</evidence>
<feature type="transmembrane region" description="Helical" evidence="1">
    <location>
        <begin position="79"/>
        <end position="112"/>
    </location>
</feature>
<reference evidence="3 4" key="1">
    <citation type="submission" date="2011-11" db="EMBL/GenBank/DDBJ databases">
        <title>The Noncontiguous Finished genome of Jonquetella anthropi DSM 22815.</title>
        <authorList>
            <consortium name="US DOE Joint Genome Institute (JGI-PGF)"/>
            <person name="Lucas S."/>
            <person name="Copeland A."/>
            <person name="Lapidus A."/>
            <person name="Glavina del Rio T."/>
            <person name="Dalin E."/>
            <person name="Tice H."/>
            <person name="Bruce D."/>
            <person name="Goodwin L."/>
            <person name="Pitluck S."/>
            <person name="Peters L."/>
            <person name="Mikhailova N."/>
            <person name="Held B."/>
            <person name="Kyrpides N."/>
            <person name="Mavromatis K."/>
            <person name="Ivanova N."/>
            <person name="Markowitz V."/>
            <person name="Cheng J.-F."/>
            <person name="Hugenholtz P."/>
            <person name="Woyke T."/>
            <person name="Wu D."/>
            <person name="Gronow S."/>
            <person name="Wellnitz S."/>
            <person name="Brambilla E."/>
            <person name="Klenk H.-P."/>
            <person name="Eisen J.A."/>
        </authorList>
    </citation>
    <scope>NUCLEOTIDE SEQUENCE [LARGE SCALE GENOMIC DNA]</scope>
    <source>
        <strain evidence="3 4">DSM 22815</strain>
    </source>
</reference>
<accession>H0ULX4</accession>
<dbReference type="STRING" id="885272.JonanDRAFT_0082"/>
<evidence type="ECO:0000259" key="2">
    <source>
        <dbReference type="Pfam" id="PF07331"/>
    </source>
</evidence>
<dbReference type="EMBL" id="CM001376">
    <property type="protein sequence ID" value="EHM12516.1"/>
    <property type="molecule type" value="Genomic_DNA"/>
</dbReference>
<feature type="transmembrane region" description="Helical" evidence="1">
    <location>
        <begin position="7"/>
        <end position="24"/>
    </location>
</feature>
<evidence type="ECO:0000313" key="4">
    <source>
        <dbReference type="Proteomes" id="UP000003806"/>
    </source>
</evidence>
<dbReference type="InterPro" id="IPR009936">
    <property type="entry name" value="DUF1468"/>
</dbReference>
<keyword evidence="1" id="KW-0812">Transmembrane</keyword>
<feature type="transmembrane region" description="Helical" evidence="1">
    <location>
        <begin position="118"/>
        <end position="137"/>
    </location>
</feature>
<dbReference type="Proteomes" id="UP000003806">
    <property type="component" value="Chromosome"/>
</dbReference>
<feature type="domain" description="DUF1468" evidence="2">
    <location>
        <begin position="15"/>
        <end position="142"/>
    </location>
</feature>
<dbReference type="Pfam" id="PF07331">
    <property type="entry name" value="TctB"/>
    <property type="match status" value="1"/>
</dbReference>
<keyword evidence="4" id="KW-1185">Reference proteome</keyword>
<evidence type="ECO:0000256" key="1">
    <source>
        <dbReference type="SAM" id="Phobius"/>
    </source>
</evidence>
<organism evidence="3 4">
    <name type="scientific">Jonquetella anthropi DSM 22815</name>
    <dbReference type="NCBI Taxonomy" id="885272"/>
    <lineage>
        <taxon>Bacteria</taxon>
        <taxon>Thermotogati</taxon>
        <taxon>Synergistota</taxon>
        <taxon>Synergistia</taxon>
        <taxon>Synergistales</taxon>
        <taxon>Dethiosulfovibrionaceae</taxon>
        <taxon>Jonquetella</taxon>
    </lineage>
</organism>